<dbReference type="EMBL" id="LXQA010115853">
    <property type="protein sequence ID" value="MCI19643.1"/>
    <property type="molecule type" value="Genomic_DNA"/>
</dbReference>
<dbReference type="AlphaFoldDB" id="A0A392Q5G6"/>
<accession>A0A392Q5G6</accession>
<organism evidence="2 3">
    <name type="scientific">Trifolium medium</name>
    <dbReference type="NCBI Taxonomy" id="97028"/>
    <lineage>
        <taxon>Eukaryota</taxon>
        <taxon>Viridiplantae</taxon>
        <taxon>Streptophyta</taxon>
        <taxon>Embryophyta</taxon>
        <taxon>Tracheophyta</taxon>
        <taxon>Spermatophyta</taxon>
        <taxon>Magnoliopsida</taxon>
        <taxon>eudicotyledons</taxon>
        <taxon>Gunneridae</taxon>
        <taxon>Pentapetalae</taxon>
        <taxon>rosids</taxon>
        <taxon>fabids</taxon>
        <taxon>Fabales</taxon>
        <taxon>Fabaceae</taxon>
        <taxon>Papilionoideae</taxon>
        <taxon>50 kb inversion clade</taxon>
        <taxon>NPAAA clade</taxon>
        <taxon>Hologalegina</taxon>
        <taxon>IRL clade</taxon>
        <taxon>Trifolieae</taxon>
        <taxon>Trifolium</taxon>
    </lineage>
</organism>
<protein>
    <submittedName>
        <fullName evidence="2">Uncharacterized protein</fullName>
    </submittedName>
</protein>
<name>A0A392Q5G6_9FABA</name>
<sequence>QVMEDYPLEVARRAVGDGAARRFENSNSSDVTDNCASRSADDAARRHGKLCRFLH</sequence>
<feature type="non-terminal residue" evidence="2">
    <location>
        <position position="1"/>
    </location>
</feature>
<evidence type="ECO:0000313" key="2">
    <source>
        <dbReference type="EMBL" id="MCI19643.1"/>
    </source>
</evidence>
<proteinExistence type="predicted"/>
<comment type="caution">
    <text evidence="2">The sequence shown here is derived from an EMBL/GenBank/DDBJ whole genome shotgun (WGS) entry which is preliminary data.</text>
</comment>
<keyword evidence="3" id="KW-1185">Reference proteome</keyword>
<evidence type="ECO:0000313" key="3">
    <source>
        <dbReference type="Proteomes" id="UP000265520"/>
    </source>
</evidence>
<reference evidence="2 3" key="1">
    <citation type="journal article" date="2018" name="Front. Plant Sci.">
        <title>Red Clover (Trifolium pratense) and Zigzag Clover (T. medium) - A Picture of Genomic Similarities and Differences.</title>
        <authorList>
            <person name="Dluhosova J."/>
            <person name="Istvanek J."/>
            <person name="Nedelnik J."/>
            <person name="Repkova J."/>
        </authorList>
    </citation>
    <scope>NUCLEOTIDE SEQUENCE [LARGE SCALE GENOMIC DNA]</scope>
    <source>
        <strain evidence="3">cv. 10/8</strain>
        <tissue evidence="2">Leaf</tissue>
    </source>
</reference>
<feature type="region of interest" description="Disordered" evidence="1">
    <location>
        <begin position="22"/>
        <end position="46"/>
    </location>
</feature>
<dbReference type="Proteomes" id="UP000265520">
    <property type="component" value="Unassembled WGS sequence"/>
</dbReference>
<feature type="compositionally biased region" description="Polar residues" evidence="1">
    <location>
        <begin position="25"/>
        <end position="35"/>
    </location>
</feature>
<evidence type="ECO:0000256" key="1">
    <source>
        <dbReference type="SAM" id="MobiDB-lite"/>
    </source>
</evidence>